<dbReference type="EMBL" id="BASE01000058">
    <property type="protein sequence ID" value="GAM14490.1"/>
    <property type="molecule type" value="Genomic_DNA"/>
</dbReference>
<dbReference type="Proteomes" id="UP000031014">
    <property type="component" value="Unassembled WGS sequence"/>
</dbReference>
<accession>A0A0A8X3E6</accession>
<dbReference type="STRING" id="1321606.SAMD00020551_2641"/>
<dbReference type="InterPro" id="IPR011466">
    <property type="entry name" value="DUF1572"/>
</dbReference>
<name>A0A0A8X3E6_MESS1</name>
<dbReference type="AlphaFoldDB" id="A0A0A8X3E6"/>
<proteinExistence type="predicted"/>
<dbReference type="SUPFAM" id="SSF109854">
    <property type="entry name" value="DinB/YfiT-like putative metalloenzymes"/>
    <property type="match status" value="1"/>
</dbReference>
<gene>
    <name evidence="1" type="ORF">SAMD00020551_2641</name>
</gene>
<dbReference type="InterPro" id="IPR034660">
    <property type="entry name" value="DinB/YfiT-like"/>
</dbReference>
<sequence length="186" mass="21436">MSYLKLANENFENIKIQVERAMEQLNLDQLHFSPNEESNSIAIIAKHMSGNLKSRFRDFLTSDGEKPDRTRDGEFVGTFGTREDLLTHWNDGWTVLFQTLSQLKEKDLEQTVLIRNEPHTAIQAIQRQIVHQATHAGQIVYLAKMIKNEDWNTLSIPKGQSQKFNEKMMGISKKRRDPLVKKTGPS</sequence>
<dbReference type="Gene3D" id="1.20.120.450">
    <property type="entry name" value="dinb family like domain"/>
    <property type="match status" value="1"/>
</dbReference>
<organism evidence="1 2">
    <name type="scientific">Mesobacillus selenatarsenatis (strain DSM 18680 / JCM 14380 / FERM P-15431 / SF-1)</name>
    <dbReference type="NCBI Taxonomy" id="1321606"/>
    <lineage>
        <taxon>Bacteria</taxon>
        <taxon>Bacillati</taxon>
        <taxon>Bacillota</taxon>
        <taxon>Bacilli</taxon>
        <taxon>Bacillales</taxon>
        <taxon>Bacillaceae</taxon>
        <taxon>Mesobacillus</taxon>
    </lineage>
</organism>
<keyword evidence="2" id="KW-1185">Reference proteome</keyword>
<evidence type="ECO:0000313" key="2">
    <source>
        <dbReference type="Proteomes" id="UP000031014"/>
    </source>
</evidence>
<evidence type="ECO:0000313" key="1">
    <source>
        <dbReference type="EMBL" id="GAM14490.1"/>
    </source>
</evidence>
<dbReference type="Pfam" id="PF07609">
    <property type="entry name" value="DUF1572"/>
    <property type="match status" value="1"/>
</dbReference>
<reference evidence="1 2" key="1">
    <citation type="submission" date="2013-06" db="EMBL/GenBank/DDBJ databases">
        <title>Whole genome shotgun sequence of Bacillus selenatarsenatis SF-1.</title>
        <authorList>
            <person name="Kuroda M."/>
            <person name="Sei K."/>
            <person name="Yamashita M."/>
            <person name="Ike M."/>
        </authorList>
    </citation>
    <scope>NUCLEOTIDE SEQUENCE [LARGE SCALE GENOMIC DNA]</scope>
    <source>
        <strain evidence="1 2">SF-1</strain>
    </source>
</reference>
<dbReference type="RefSeq" id="WP_041966278.1">
    <property type="nucleotide sequence ID" value="NZ_BASE01000058.1"/>
</dbReference>
<evidence type="ECO:0008006" key="3">
    <source>
        <dbReference type="Google" id="ProtNLM"/>
    </source>
</evidence>
<comment type="caution">
    <text evidence="1">The sequence shown here is derived from an EMBL/GenBank/DDBJ whole genome shotgun (WGS) entry which is preliminary data.</text>
</comment>
<protein>
    <recommendedName>
        <fullName evidence="3">DUF1572 domain-containing protein</fullName>
    </recommendedName>
</protein>